<evidence type="ECO:0000256" key="1">
    <source>
        <dbReference type="SAM" id="Phobius"/>
    </source>
</evidence>
<evidence type="ECO:0000313" key="3">
    <source>
        <dbReference type="Proteomes" id="UP000244174"/>
    </source>
</evidence>
<keyword evidence="1" id="KW-0812">Transmembrane</keyword>
<name>A0A2T6AEG4_9FLAO</name>
<sequence>MKSTRLIIILAIAATILSIPFFAMQLGAEGVDWDIRDFIIMGILLFSTGLAIEFALSRLRTMKSRIIACALILFGLFLIWAELAVGIFGTPFAGS</sequence>
<dbReference type="RefSeq" id="WP_108172492.1">
    <property type="nucleotide sequence ID" value="NZ_QBKQ01000003.1"/>
</dbReference>
<dbReference type="AlphaFoldDB" id="A0A2T6AEG4"/>
<keyword evidence="1" id="KW-1133">Transmembrane helix</keyword>
<comment type="caution">
    <text evidence="2">The sequence shown here is derived from an EMBL/GenBank/DDBJ whole genome shotgun (WGS) entry which is preliminary data.</text>
</comment>
<keyword evidence="3" id="KW-1185">Reference proteome</keyword>
<gene>
    <name evidence="2" type="ORF">C8P64_2608</name>
</gene>
<reference evidence="2 3" key="1">
    <citation type="submission" date="2018-04" db="EMBL/GenBank/DDBJ databases">
        <title>Genomic Encyclopedia of Archaeal and Bacterial Type Strains, Phase II (KMG-II): from individual species to whole genera.</title>
        <authorList>
            <person name="Goeker M."/>
        </authorList>
    </citation>
    <scope>NUCLEOTIDE SEQUENCE [LARGE SCALE GENOMIC DNA]</scope>
    <source>
        <strain evidence="2 3">DSM 23082</strain>
    </source>
</reference>
<accession>A0A2T6AEG4</accession>
<feature type="transmembrane region" description="Helical" evidence="1">
    <location>
        <begin position="38"/>
        <end position="56"/>
    </location>
</feature>
<protein>
    <submittedName>
        <fullName evidence="2">Uncharacterized protein</fullName>
    </submittedName>
</protein>
<organism evidence="2 3">
    <name type="scientific">Christiangramia gaetbulicola</name>
    <dbReference type="NCBI Taxonomy" id="703340"/>
    <lineage>
        <taxon>Bacteria</taxon>
        <taxon>Pseudomonadati</taxon>
        <taxon>Bacteroidota</taxon>
        <taxon>Flavobacteriia</taxon>
        <taxon>Flavobacteriales</taxon>
        <taxon>Flavobacteriaceae</taxon>
        <taxon>Christiangramia</taxon>
    </lineage>
</organism>
<evidence type="ECO:0000313" key="2">
    <source>
        <dbReference type="EMBL" id="PTX42189.1"/>
    </source>
</evidence>
<dbReference type="Proteomes" id="UP000244174">
    <property type="component" value="Unassembled WGS sequence"/>
</dbReference>
<keyword evidence="1" id="KW-0472">Membrane</keyword>
<dbReference type="EMBL" id="QBKQ01000003">
    <property type="protein sequence ID" value="PTX42189.1"/>
    <property type="molecule type" value="Genomic_DNA"/>
</dbReference>
<proteinExistence type="predicted"/>
<dbReference type="OrthoDB" id="9813621at2"/>
<feature type="transmembrane region" description="Helical" evidence="1">
    <location>
        <begin position="68"/>
        <end position="89"/>
    </location>
</feature>